<evidence type="ECO:0000256" key="4">
    <source>
        <dbReference type="ARBA" id="ARBA00022786"/>
    </source>
</evidence>
<reference evidence="8" key="1">
    <citation type="journal article" date="2019" name="Plant J.">
        <title>Chlorella vulgaris genome assembly and annotation reveals the molecular basis for metabolic acclimation to high light conditions.</title>
        <authorList>
            <person name="Cecchin M."/>
            <person name="Marcolungo L."/>
            <person name="Rossato M."/>
            <person name="Girolomoni L."/>
            <person name="Cosentino E."/>
            <person name="Cuine S."/>
            <person name="Li-Beisson Y."/>
            <person name="Delledonne M."/>
            <person name="Ballottari M."/>
        </authorList>
    </citation>
    <scope>NUCLEOTIDE SEQUENCE</scope>
    <source>
        <strain evidence="8">211/11P</strain>
    </source>
</reference>
<dbReference type="OrthoDB" id="515396at2759"/>
<reference evidence="8" key="2">
    <citation type="submission" date="2020-11" db="EMBL/GenBank/DDBJ databases">
        <authorList>
            <person name="Cecchin M."/>
            <person name="Marcolungo L."/>
            <person name="Rossato M."/>
            <person name="Girolomoni L."/>
            <person name="Cosentino E."/>
            <person name="Cuine S."/>
            <person name="Li-Beisson Y."/>
            <person name="Delledonne M."/>
            <person name="Ballottari M."/>
        </authorList>
    </citation>
    <scope>NUCLEOTIDE SEQUENCE</scope>
    <source>
        <strain evidence="8">211/11P</strain>
        <tissue evidence="8">Whole cell</tissue>
    </source>
</reference>
<name>A0A9D4YXA8_CHLVU</name>
<dbReference type="GO" id="GO:0000045">
    <property type="term" value="P:autophagosome assembly"/>
    <property type="evidence" value="ECO:0007669"/>
    <property type="project" value="TreeGrafter"/>
</dbReference>
<keyword evidence="5" id="KW-0072">Autophagy</keyword>
<keyword evidence="4" id="KW-0833">Ubl conjugation pathway</keyword>
<evidence type="ECO:0000256" key="3">
    <source>
        <dbReference type="ARBA" id="ARBA00022679"/>
    </source>
</evidence>
<comment type="caution">
    <text evidence="8">The sequence shown here is derived from an EMBL/GenBank/DDBJ whole genome shotgun (WGS) entry which is preliminary data.</text>
</comment>
<dbReference type="Proteomes" id="UP001055712">
    <property type="component" value="Unassembled WGS sequence"/>
</dbReference>
<keyword evidence="3" id="KW-0808">Transferase</keyword>
<dbReference type="Gene3D" id="3.30.1460.50">
    <property type="match status" value="1"/>
</dbReference>
<dbReference type="PANTHER" id="PTHR14957:SF1">
    <property type="entry name" value="UBIQUITIN-LIKE-CONJUGATING ENZYME ATG10"/>
    <property type="match status" value="1"/>
</dbReference>
<evidence type="ECO:0000256" key="6">
    <source>
        <dbReference type="ARBA" id="ARBA00029833"/>
    </source>
</evidence>
<feature type="region of interest" description="Disordered" evidence="7">
    <location>
        <begin position="69"/>
        <end position="93"/>
    </location>
</feature>
<gene>
    <name evidence="8" type="ORF">D9Q98_004455</name>
</gene>
<evidence type="ECO:0000256" key="2">
    <source>
        <dbReference type="ARBA" id="ARBA00021099"/>
    </source>
</evidence>
<dbReference type="GO" id="GO:0061651">
    <property type="term" value="F:Atg12 conjugating enzyme activity"/>
    <property type="evidence" value="ECO:0007669"/>
    <property type="project" value="TreeGrafter"/>
</dbReference>
<evidence type="ECO:0000256" key="7">
    <source>
        <dbReference type="SAM" id="MobiDB-lite"/>
    </source>
</evidence>
<dbReference type="InterPro" id="IPR007135">
    <property type="entry name" value="Atg3/Atg10"/>
</dbReference>
<organism evidence="8 9">
    <name type="scientific">Chlorella vulgaris</name>
    <name type="common">Green alga</name>
    <dbReference type="NCBI Taxonomy" id="3077"/>
    <lineage>
        <taxon>Eukaryota</taxon>
        <taxon>Viridiplantae</taxon>
        <taxon>Chlorophyta</taxon>
        <taxon>core chlorophytes</taxon>
        <taxon>Trebouxiophyceae</taxon>
        <taxon>Chlorellales</taxon>
        <taxon>Chlorellaceae</taxon>
        <taxon>Chlorella clade</taxon>
        <taxon>Chlorella</taxon>
    </lineage>
</organism>
<accession>A0A9D4YXA8</accession>
<dbReference type="EMBL" id="SIDB01000006">
    <property type="protein sequence ID" value="KAI3431402.1"/>
    <property type="molecule type" value="Genomic_DNA"/>
</dbReference>
<evidence type="ECO:0000256" key="1">
    <source>
        <dbReference type="ARBA" id="ARBA00005696"/>
    </source>
</evidence>
<dbReference type="AlphaFoldDB" id="A0A9D4YXA8"/>
<evidence type="ECO:0000256" key="5">
    <source>
        <dbReference type="ARBA" id="ARBA00023006"/>
    </source>
</evidence>
<evidence type="ECO:0000313" key="9">
    <source>
        <dbReference type="Proteomes" id="UP001055712"/>
    </source>
</evidence>
<dbReference type="PANTHER" id="PTHR14957">
    <property type="entry name" value="UBIQUITIN-LIKE-CONJUGATING ENZYME ATG10"/>
    <property type="match status" value="1"/>
</dbReference>
<sequence length="287" mass="29772">MVGAILSSEEFCAAAQQLAAAWQQFLPDEPQWHWVPSQRPFATSSGGGCLALQRQLLCGCERRASLASAAQQPQARSSSSSSGDDTQQEEEDPACALPAANSAAATLICHIAYHTSYRVPVLHFEVIPASGAPLSLAETLAALPLLRQAAAGSSPDTVVTQEEHPLLGRPMLMLHPCQTEAVMKLLVEGEDEEAQPAGCGSAAPNAAAPAMLAAPSAGQRPLLRYLLAWLSMAGQPLGLSPPAALWVHTAANYVGHSATAGPPYDHTVSHTAAVVQGSCCADRSANG</sequence>
<keyword evidence="9" id="KW-1185">Reference proteome</keyword>
<protein>
    <recommendedName>
        <fullName evidence="2">Ubiquitin-like-conjugating enzyme ATG10</fullName>
    </recommendedName>
    <alternativeName>
        <fullName evidence="6">Autophagy-related protein 10</fullName>
    </alternativeName>
</protein>
<dbReference type="GO" id="GO:0032446">
    <property type="term" value="P:protein modification by small protein conjugation"/>
    <property type="evidence" value="ECO:0007669"/>
    <property type="project" value="TreeGrafter"/>
</dbReference>
<dbReference type="GO" id="GO:0005829">
    <property type="term" value="C:cytosol"/>
    <property type="evidence" value="ECO:0007669"/>
    <property type="project" value="TreeGrafter"/>
</dbReference>
<evidence type="ECO:0000313" key="8">
    <source>
        <dbReference type="EMBL" id="KAI3431402.1"/>
    </source>
</evidence>
<proteinExistence type="inferred from homology"/>
<dbReference type="GO" id="GO:0000422">
    <property type="term" value="P:autophagy of mitochondrion"/>
    <property type="evidence" value="ECO:0007669"/>
    <property type="project" value="TreeGrafter"/>
</dbReference>
<dbReference type="Pfam" id="PF03987">
    <property type="entry name" value="Autophagy_act_C"/>
    <property type="match status" value="1"/>
</dbReference>
<comment type="similarity">
    <text evidence="1">Belongs to the ATG10 family.</text>
</comment>
<feature type="compositionally biased region" description="Low complexity" evidence="7">
    <location>
        <begin position="69"/>
        <end position="82"/>
    </location>
</feature>